<evidence type="ECO:0000259" key="2">
    <source>
        <dbReference type="Pfam" id="PF17680"/>
    </source>
</evidence>
<dbReference type="AlphaFoldDB" id="A0A7M1B399"/>
<organism evidence="3 4">
    <name type="scientific">Sulfurimonas sediminis</name>
    <dbReference type="NCBI Taxonomy" id="2590020"/>
    <lineage>
        <taxon>Bacteria</taxon>
        <taxon>Pseudomonadati</taxon>
        <taxon>Campylobacterota</taxon>
        <taxon>Epsilonproteobacteria</taxon>
        <taxon>Campylobacterales</taxon>
        <taxon>Sulfurimonadaceae</taxon>
        <taxon>Sulfurimonas</taxon>
    </lineage>
</organism>
<dbReference type="KEGG" id="ssei:FJR45_09840"/>
<dbReference type="Pfam" id="PF17680">
    <property type="entry name" value="FlgO"/>
    <property type="match status" value="1"/>
</dbReference>
<dbReference type="RefSeq" id="WP_193150384.1">
    <property type="nucleotide sequence ID" value="NZ_CP041235.1"/>
</dbReference>
<dbReference type="Proteomes" id="UP000593719">
    <property type="component" value="Chromosome"/>
</dbReference>
<feature type="domain" description="FlgO" evidence="2">
    <location>
        <begin position="70"/>
        <end position="178"/>
    </location>
</feature>
<name>A0A7M1B399_9BACT</name>
<gene>
    <name evidence="3" type="ORF">FJR45_09840</name>
</gene>
<dbReference type="EMBL" id="CP041235">
    <property type="protein sequence ID" value="QOP44229.1"/>
    <property type="molecule type" value="Genomic_DNA"/>
</dbReference>
<evidence type="ECO:0000256" key="1">
    <source>
        <dbReference type="SAM" id="SignalP"/>
    </source>
</evidence>
<reference evidence="3 4" key="1">
    <citation type="submission" date="2019-06" db="EMBL/GenBank/DDBJ databases">
        <title>Sulfurimonas gotlandica sp. nov., a chemoautotrophic and psychrotolerant epsilonproteobacterium isolated from a pelagic redoxcline, and an emended description of the genus Sulfurimonas.</title>
        <authorList>
            <person name="Wang S."/>
            <person name="Jiang L."/>
            <person name="Shao Z."/>
        </authorList>
    </citation>
    <scope>NUCLEOTIDE SEQUENCE [LARGE SCALE GENOMIC DNA]</scope>
    <source>
        <strain evidence="3 4">S2-6</strain>
    </source>
</reference>
<protein>
    <recommendedName>
        <fullName evidence="2">FlgO domain-containing protein</fullName>
    </recommendedName>
</protein>
<feature type="signal peptide" evidence="1">
    <location>
        <begin position="1"/>
        <end position="22"/>
    </location>
</feature>
<accession>A0A7M1B399</accession>
<feature type="chain" id="PRO_5032481338" description="FlgO domain-containing protein" evidence="1">
    <location>
        <begin position="23"/>
        <end position="237"/>
    </location>
</feature>
<evidence type="ECO:0000313" key="3">
    <source>
        <dbReference type="EMBL" id="QOP44229.1"/>
    </source>
</evidence>
<keyword evidence="4" id="KW-1185">Reference proteome</keyword>
<keyword evidence="1" id="KW-0732">Signal</keyword>
<dbReference type="InterPro" id="IPR041215">
    <property type="entry name" value="FlgO_dom"/>
</dbReference>
<evidence type="ECO:0000313" key="4">
    <source>
        <dbReference type="Proteomes" id="UP000593719"/>
    </source>
</evidence>
<dbReference type="PROSITE" id="PS51257">
    <property type="entry name" value="PROKAR_LIPOPROTEIN"/>
    <property type="match status" value="1"/>
</dbReference>
<sequence>MKNKFIKISLTLLTIITLSACSGHKIETLGVVPDLYTVASARNMHNQITNIPIVPTIGQASLIGASEFQKHKNIITKNIIVTSTVNVNNFKQSSNFGRLFSESMIANFKRLGWNVIDFRGQFPTIAEKKGEFYLSRKDVSKLPINSVIFVATYGEYKGGLLINMRILDEHNNVITASSVQLNDSSALALSKISNCERIACSANAKPDTDNFTISIKEDNCVSGSRCKCKNKNNCSGN</sequence>
<proteinExistence type="predicted"/>